<keyword evidence="3" id="KW-1185">Reference proteome</keyword>
<protein>
    <recommendedName>
        <fullName evidence="1">AP180 N-terminal homology (ANTH) domain-containing protein</fullName>
    </recommendedName>
</protein>
<evidence type="ECO:0000313" key="3">
    <source>
        <dbReference type="Proteomes" id="UP000029120"/>
    </source>
</evidence>
<dbReference type="EMBL" id="CM002873">
    <property type="protein sequence ID" value="KFK33409.1"/>
    <property type="molecule type" value="Genomic_DNA"/>
</dbReference>
<dbReference type="AlphaFoldDB" id="A0A087GU57"/>
<dbReference type="eggNOG" id="KOG0251">
    <property type="taxonomic scope" value="Eukaryota"/>
</dbReference>
<dbReference type="InterPro" id="IPR011417">
    <property type="entry name" value="ANTH_dom"/>
</dbReference>
<dbReference type="GO" id="GO:0048268">
    <property type="term" value="P:clathrin coat assembly"/>
    <property type="evidence" value="ECO:0007669"/>
    <property type="project" value="InterPro"/>
</dbReference>
<dbReference type="Pfam" id="PF07651">
    <property type="entry name" value="ANTH"/>
    <property type="match status" value="1"/>
</dbReference>
<dbReference type="GO" id="GO:0030136">
    <property type="term" value="C:clathrin-coated vesicle"/>
    <property type="evidence" value="ECO:0007669"/>
    <property type="project" value="InterPro"/>
</dbReference>
<dbReference type="GO" id="GO:0005545">
    <property type="term" value="F:1-phosphatidylinositol binding"/>
    <property type="evidence" value="ECO:0007669"/>
    <property type="project" value="InterPro"/>
</dbReference>
<feature type="domain" description="AP180 N-terminal homology (ANTH)" evidence="1">
    <location>
        <begin position="1"/>
        <end position="96"/>
    </location>
</feature>
<dbReference type="Gene3D" id="1.20.58.150">
    <property type="entry name" value="ANTH domain"/>
    <property type="match status" value="1"/>
</dbReference>
<dbReference type="InterPro" id="IPR014712">
    <property type="entry name" value="ANTH_dom_sf"/>
</dbReference>
<evidence type="ECO:0000313" key="2">
    <source>
        <dbReference type="EMBL" id="KFK33409.1"/>
    </source>
</evidence>
<reference evidence="3" key="1">
    <citation type="journal article" date="2015" name="Nat. Plants">
        <title>Genome expansion of Arabis alpina linked with retrotransposition and reduced symmetric DNA methylation.</title>
        <authorList>
            <person name="Willing E.M."/>
            <person name="Rawat V."/>
            <person name="Mandakova T."/>
            <person name="Maumus F."/>
            <person name="James G.V."/>
            <person name="Nordstroem K.J."/>
            <person name="Becker C."/>
            <person name="Warthmann N."/>
            <person name="Chica C."/>
            <person name="Szarzynska B."/>
            <person name="Zytnicki M."/>
            <person name="Albani M.C."/>
            <person name="Kiefer C."/>
            <person name="Bergonzi S."/>
            <person name="Castaings L."/>
            <person name="Mateos J.L."/>
            <person name="Berns M.C."/>
            <person name="Bujdoso N."/>
            <person name="Piofczyk T."/>
            <person name="de Lorenzo L."/>
            <person name="Barrero-Sicilia C."/>
            <person name="Mateos I."/>
            <person name="Piednoel M."/>
            <person name="Hagmann J."/>
            <person name="Chen-Min-Tao R."/>
            <person name="Iglesias-Fernandez R."/>
            <person name="Schuster S.C."/>
            <person name="Alonso-Blanco C."/>
            <person name="Roudier F."/>
            <person name="Carbonero P."/>
            <person name="Paz-Ares J."/>
            <person name="Davis S.J."/>
            <person name="Pecinka A."/>
            <person name="Quesneville H."/>
            <person name="Colot V."/>
            <person name="Lysak M.A."/>
            <person name="Weigel D."/>
            <person name="Coupland G."/>
            <person name="Schneeberger K."/>
        </authorList>
    </citation>
    <scope>NUCLEOTIDE SEQUENCE [LARGE SCALE GENOMIC DNA]</scope>
    <source>
        <strain evidence="3">cv. Pajares</strain>
    </source>
</reference>
<organism evidence="2 3">
    <name type="scientific">Arabis alpina</name>
    <name type="common">Alpine rock-cress</name>
    <dbReference type="NCBI Taxonomy" id="50452"/>
    <lineage>
        <taxon>Eukaryota</taxon>
        <taxon>Viridiplantae</taxon>
        <taxon>Streptophyta</taxon>
        <taxon>Embryophyta</taxon>
        <taxon>Tracheophyta</taxon>
        <taxon>Spermatophyta</taxon>
        <taxon>Magnoliopsida</taxon>
        <taxon>eudicotyledons</taxon>
        <taxon>Gunneridae</taxon>
        <taxon>Pentapetalae</taxon>
        <taxon>rosids</taxon>
        <taxon>malvids</taxon>
        <taxon>Brassicales</taxon>
        <taxon>Brassicaceae</taxon>
        <taxon>Arabideae</taxon>
        <taxon>Arabis</taxon>
    </lineage>
</organism>
<evidence type="ECO:0000259" key="1">
    <source>
        <dbReference type="Pfam" id="PF07651"/>
    </source>
</evidence>
<gene>
    <name evidence="2" type="ordered locus">AALP_Aa5g009100</name>
</gene>
<dbReference type="Proteomes" id="UP000029120">
    <property type="component" value="Chromosome 5"/>
</dbReference>
<name>A0A087GU57_ARAAL</name>
<dbReference type="OrthoDB" id="682511at2759"/>
<sequence length="123" mass="14075">MQRVIDLLMRIKPIGESMETPLVIEAMEYVINEILVIYDQICHRFAGFVSDLEKSPSEVVMKIAAKALSQREKLVKYFEICRDFGVRVNESDIDKLLRDIPANITAVTAVLEASSRRRDLISF</sequence>
<accession>A0A087GU57</accession>
<dbReference type="Gramene" id="KFK33409">
    <property type="protein sequence ID" value="KFK33409"/>
    <property type="gene ID" value="AALP_AA5G009100"/>
</dbReference>
<dbReference type="SUPFAM" id="SSF89009">
    <property type="entry name" value="GAT-like domain"/>
    <property type="match status" value="1"/>
</dbReference>
<proteinExistence type="predicted"/>
<dbReference type="GO" id="GO:0030276">
    <property type="term" value="F:clathrin binding"/>
    <property type="evidence" value="ECO:0007669"/>
    <property type="project" value="InterPro"/>
</dbReference>